<dbReference type="GO" id="GO:0046983">
    <property type="term" value="F:protein dimerization activity"/>
    <property type="evidence" value="ECO:0007669"/>
    <property type="project" value="InterPro"/>
</dbReference>
<evidence type="ECO:0000313" key="7">
    <source>
        <dbReference type="Proteomes" id="UP000334990"/>
    </source>
</evidence>
<dbReference type="OrthoDB" id="3217947at2"/>
<feature type="domain" description="Histidine kinase" evidence="5">
    <location>
        <begin position="404"/>
        <end position="485"/>
    </location>
</feature>
<dbReference type="Proteomes" id="UP000334990">
    <property type="component" value="Unassembled WGS sequence"/>
</dbReference>
<feature type="transmembrane region" description="Helical" evidence="4">
    <location>
        <begin position="92"/>
        <end position="117"/>
    </location>
</feature>
<dbReference type="InterPro" id="IPR050482">
    <property type="entry name" value="Sensor_HK_TwoCompSys"/>
</dbReference>
<dbReference type="PROSITE" id="PS50109">
    <property type="entry name" value="HIS_KIN"/>
    <property type="match status" value="1"/>
</dbReference>
<evidence type="ECO:0000259" key="5">
    <source>
        <dbReference type="PROSITE" id="PS50109"/>
    </source>
</evidence>
<dbReference type="GO" id="GO:0000155">
    <property type="term" value="F:phosphorelay sensor kinase activity"/>
    <property type="evidence" value="ECO:0007669"/>
    <property type="project" value="InterPro"/>
</dbReference>
<dbReference type="Gene3D" id="3.30.565.10">
    <property type="entry name" value="Histidine kinase-like ATPase, C-terminal domain"/>
    <property type="match status" value="1"/>
</dbReference>
<evidence type="ECO:0000313" key="6">
    <source>
        <dbReference type="EMBL" id="GES02938.1"/>
    </source>
</evidence>
<proteinExistence type="predicted"/>
<keyword evidence="1" id="KW-0808">Transferase</keyword>
<protein>
    <recommendedName>
        <fullName evidence="5">Histidine kinase domain-containing protein</fullName>
    </recommendedName>
</protein>
<evidence type="ECO:0000256" key="2">
    <source>
        <dbReference type="ARBA" id="ARBA00022777"/>
    </source>
</evidence>
<evidence type="ECO:0000256" key="1">
    <source>
        <dbReference type="ARBA" id="ARBA00022679"/>
    </source>
</evidence>
<dbReference type="InterPro" id="IPR036890">
    <property type="entry name" value="HATPase_C_sf"/>
</dbReference>
<dbReference type="EMBL" id="BLAD01000063">
    <property type="protein sequence ID" value="GES02938.1"/>
    <property type="molecule type" value="Genomic_DNA"/>
</dbReference>
<organism evidence="6 7">
    <name type="scientific">Acrocarpospora corrugata</name>
    <dbReference type="NCBI Taxonomy" id="35763"/>
    <lineage>
        <taxon>Bacteria</taxon>
        <taxon>Bacillati</taxon>
        <taxon>Actinomycetota</taxon>
        <taxon>Actinomycetes</taxon>
        <taxon>Streptosporangiales</taxon>
        <taxon>Streptosporangiaceae</taxon>
        <taxon>Acrocarpospora</taxon>
    </lineage>
</organism>
<comment type="caution">
    <text evidence="6">The sequence shown here is derived from an EMBL/GenBank/DDBJ whole genome shotgun (WGS) entry which is preliminary data.</text>
</comment>
<name>A0A5M3W8W9_9ACTN</name>
<keyword evidence="7" id="KW-1185">Reference proteome</keyword>
<feature type="transmembrane region" description="Helical" evidence="4">
    <location>
        <begin position="6"/>
        <end position="24"/>
    </location>
</feature>
<gene>
    <name evidence="6" type="ORF">Acor_50040</name>
</gene>
<dbReference type="PANTHER" id="PTHR24421">
    <property type="entry name" value="NITRATE/NITRITE SENSOR PROTEIN NARX-RELATED"/>
    <property type="match status" value="1"/>
</dbReference>
<sequence length="489" mass="52226">MRVLLAPGGLLVAGAVAASIGSLLRRWRRADATRRRPFQVAGVTAVGFAAIAVLTYPWQHIWIPAILVSFNLLIVAYALAVARYRLHDLEPVLGRAAVAAVISLLVAAVCAAILYGATGLAGERVDSRLLTLAAAGSVALLVEPARRRTRKLVDQLIFRRSADRTEVMSRLAAHASAASAADVLAEVTELLVRSTGATRAEVRLAADPHPPSADPAVLVAAVRHQGETFGEVRLYATARADLVPDAPQLLGDVAHTLGIVLRNDRLTSQLQARLADLQASRRRLVEAHDHARRGLERDIHDGAQTRLIALRIRLATLRAHLDRHSETRPFTTELDDIGADVDVAVRSLRALARGLHPPLLEQAGLTDALRDHARDLPVSVSVTARKVGRYPRTIEAAAYFCCLEAIQNAIRHSSATTITIDLTADGGRLCFQVSDNGIGFDPARTLAGTGLTNIDDRLSALGGQAHIHSTPGRGTRVNGAIPAQALTDA</sequence>
<dbReference type="SMART" id="SM00387">
    <property type="entry name" value="HATPase_c"/>
    <property type="match status" value="1"/>
</dbReference>
<feature type="transmembrane region" description="Helical" evidence="4">
    <location>
        <begin position="61"/>
        <end position="80"/>
    </location>
</feature>
<dbReference type="InterPro" id="IPR003594">
    <property type="entry name" value="HATPase_dom"/>
</dbReference>
<feature type="transmembrane region" description="Helical" evidence="4">
    <location>
        <begin position="36"/>
        <end position="55"/>
    </location>
</feature>
<dbReference type="Pfam" id="PF02518">
    <property type="entry name" value="HATPase_c"/>
    <property type="match status" value="1"/>
</dbReference>
<dbReference type="CDD" id="cd16917">
    <property type="entry name" value="HATPase_UhpB-NarQ-NarX-like"/>
    <property type="match status" value="1"/>
</dbReference>
<evidence type="ECO:0000256" key="4">
    <source>
        <dbReference type="SAM" id="Phobius"/>
    </source>
</evidence>
<dbReference type="GO" id="GO:0016020">
    <property type="term" value="C:membrane"/>
    <property type="evidence" value="ECO:0007669"/>
    <property type="project" value="InterPro"/>
</dbReference>
<dbReference type="PANTHER" id="PTHR24421:SF58">
    <property type="entry name" value="SIGNAL TRANSDUCTION HISTIDINE-PROTEIN KINASE_PHOSPHATASE UHPB"/>
    <property type="match status" value="1"/>
</dbReference>
<keyword evidence="4" id="KW-0812">Transmembrane</keyword>
<keyword evidence="4" id="KW-1133">Transmembrane helix</keyword>
<dbReference type="Pfam" id="PF07730">
    <property type="entry name" value="HisKA_3"/>
    <property type="match status" value="1"/>
</dbReference>
<keyword evidence="2" id="KW-0418">Kinase</keyword>
<keyword evidence="4" id="KW-0472">Membrane</keyword>
<dbReference type="RefSeq" id="WP_155339143.1">
    <property type="nucleotide sequence ID" value="NZ_BAAABN010000090.1"/>
</dbReference>
<keyword evidence="3" id="KW-0902">Two-component regulatory system</keyword>
<evidence type="ECO:0000256" key="3">
    <source>
        <dbReference type="ARBA" id="ARBA00023012"/>
    </source>
</evidence>
<accession>A0A5M3W8W9</accession>
<dbReference type="AlphaFoldDB" id="A0A5M3W8W9"/>
<dbReference type="InterPro" id="IPR005467">
    <property type="entry name" value="His_kinase_dom"/>
</dbReference>
<dbReference type="InterPro" id="IPR011712">
    <property type="entry name" value="Sig_transdc_His_kin_sub3_dim/P"/>
</dbReference>
<reference evidence="6 7" key="1">
    <citation type="submission" date="2019-10" db="EMBL/GenBank/DDBJ databases">
        <title>Whole genome shotgun sequence of Acrocarpospora corrugata NBRC 13972.</title>
        <authorList>
            <person name="Ichikawa N."/>
            <person name="Kimura A."/>
            <person name="Kitahashi Y."/>
            <person name="Komaki H."/>
            <person name="Oguchi A."/>
        </authorList>
    </citation>
    <scope>NUCLEOTIDE SEQUENCE [LARGE SCALE GENOMIC DNA]</scope>
    <source>
        <strain evidence="6 7">NBRC 13972</strain>
    </source>
</reference>
<dbReference type="SUPFAM" id="SSF55874">
    <property type="entry name" value="ATPase domain of HSP90 chaperone/DNA topoisomerase II/histidine kinase"/>
    <property type="match status" value="1"/>
</dbReference>